<evidence type="ECO:0000256" key="1">
    <source>
        <dbReference type="SAM" id="Phobius"/>
    </source>
</evidence>
<keyword evidence="1" id="KW-0472">Membrane</keyword>
<dbReference type="AlphaFoldDB" id="A0A1A8XAT6"/>
<feature type="transmembrane region" description="Helical" evidence="1">
    <location>
        <begin position="282"/>
        <end position="306"/>
    </location>
</feature>
<evidence type="ECO:0000313" key="4">
    <source>
        <dbReference type="Proteomes" id="UP000078546"/>
    </source>
</evidence>
<protein>
    <submittedName>
        <fullName evidence="3">PIR Superfamily Protein</fullName>
    </submittedName>
</protein>
<organism evidence="3 4">
    <name type="scientific">Plasmodium ovale curtisi</name>
    <dbReference type="NCBI Taxonomy" id="864141"/>
    <lineage>
        <taxon>Eukaryota</taxon>
        <taxon>Sar</taxon>
        <taxon>Alveolata</taxon>
        <taxon>Apicomplexa</taxon>
        <taxon>Aconoidasida</taxon>
        <taxon>Haemosporida</taxon>
        <taxon>Plasmodiidae</taxon>
        <taxon>Plasmodium</taxon>
        <taxon>Plasmodium (Plasmodium)</taxon>
    </lineage>
</organism>
<dbReference type="EMBL" id="FLQU01000196">
    <property type="protein sequence ID" value="SBS82015.1"/>
    <property type="molecule type" value="Genomic_DNA"/>
</dbReference>
<accession>A0A1A8XAT6</accession>
<evidence type="ECO:0000313" key="5">
    <source>
        <dbReference type="Proteomes" id="UP000078560"/>
    </source>
</evidence>
<dbReference type="Proteomes" id="UP000078546">
    <property type="component" value="Unassembled WGS sequence"/>
</dbReference>
<sequence length="351" mass="41320">MSGKGINYTLTMFAQEHDTLARTDLYELYHTFNNVCNDIGGSPHLCSSDQSYKSLDSSVQELYKKLVSNLKRISNYEENSFREEIEDKNKMCTYLKYWYYEQLITKNISDINISKIIEVWDKEKKSFPKCTCELYIKKLSDIKALKKIYDYFLFYELYKDINIIKNKVFDKPYCKYLEDVNKYSYTMLEMGCESKENSPYCKELKKYIKNYIKVDNLSEFSCTKDESFEQLHPPTLAEDGSRGKAEVMSALSEGTARTEDEAHIDVRVDADEYDKSAISAAVSFSCVGIFVILFLLYKFTPIISYLKPWMRRSKRMIKKINGEFNPLLSHESEMEQKYSDNYEYNIIYQSQ</sequence>
<keyword evidence="1" id="KW-0812">Transmembrane</keyword>
<dbReference type="Proteomes" id="UP000078560">
    <property type="component" value="Unassembled WGS sequence"/>
</dbReference>
<gene>
    <name evidence="3" type="ORF">POVCU1_066410</name>
    <name evidence="2" type="ORF">POVCU2_0013360</name>
</gene>
<dbReference type="InterPro" id="IPR008780">
    <property type="entry name" value="Plasmodium_Vir"/>
</dbReference>
<reference evidence="3" key="1">
    <citation type="submission" date="2016-05" db="EMBL/GenBank/DDBJ databases">
        <authorList>
            <person name="Lavstsen T."/>
            <person name="Jespersen J.S."/>
        </authorList>
    </citation>
    <scope>NUCLEOTIDE SEQUENCE [LARGE SCALE GENOMIC DNA]</scope>
</reference>
<dbReference type="Pfam" id="PF05795">
    <property type="entry name" value="Plasmodium_Vir"/>
    <property type="match status" value="2"/>
</dbReference>
<name>A0A1A8XAT6_PLAOA</name>
<dbReference type="EMBL" id="FLQV01002457">
    <property type="protein sequence ID" value="SBT01369.1"/>
    <property type="molecule type" value="Genomic_DNA"/>
</dbReference>
<evidence type="ECO:0000313" key="2">
    <source>
        <dbReference type="EMBL" id="SBS82015.1"/>
    </source>
</evidence>
<evidence type="ECO:0000313" key="3">
    <source>
        <dbReference type="EMBL" id="SBT01369.1"/>
    </source>
</evidence>
<keyword evidence="1" id="KW-1133">Transmembrane helix</keyword>
<proteinExistence type="predicted"/>
<reference evidence="4 5" key="2">
    <citation type="submission" date="2016-05" db="EMBL/GenBank/DDBJ databases">
        <authorList>
            <person name="Naeem Raeece"/>
        </authorList>
    </citation>
    <scope>NUCLEOTIDE SEQUENCE [LARGE SCALE GENOMIC DNA]</scope>
</reference>